<keyword evidence="3" id="KW-1185">Reference proteome</keyword>
<dbReference type="Gene3D" id="3.40.50.1000">
    <property type="entry name" value="HAD superfamily/HAD-like"/>
    <property type="match status" value="1"/>
</dbReference>
<dbReference type="InterPro" id="IPR051540">
    <property type="entry name" value="S-2-haloacid_dehalogenase"/>
</dbReference>
<dbReference type="SFLD" id="SFLDS00003">
    <property type="entry name" value="Haloacid_Dehalogenase"/>
    <property type="match status" value="1"/>
</dbReference>
<dbReference type="AlphaFoldDB" id="A0A7W3LK64"/>
<reference evidence="2 3" key="1">
    <citation type="submission" date="2020-08" db="EMBL/GenBank/DDBJ databases">
        <title>Genomic Encyclopedia of Type Strains, Phase IV (KMG-IV): sequencing the most valuable type-strain genomes for metagenomic binning, comparative biology and taxonomic classification.</title>
        <authorList>
            <person name="Goeker M."/>
        </authorList>
    </citation>
    <scope>NUCLEOTIDE SEQUENCE [LARGE SCALE GENOMIC DNA]</scope>
    <source>
        <strain evidence="2 3">DSM 44197</strain>
    </source>
</reference>
<proteinExistence type="predicted"/>
<evidence type="ECO:0000313" key="2">
    <source>
        <dbReference type="EMBL" id="MBA8949575.1"/>
    </source>
</evidence>
<organism evidence="2 3">
    <name type="scientific">Actinomadura namibiensis</name>
    <dbReference type="NCBI Taxonomy" id="182080"/>
    <lineage>
        <taxon>Bacteria</taxon>
        <taxon>Bacillati</taxon>
        <taxon>Actinomycetota</taxon>
        <taxon>Actinomycetes</taxon>
        <taxon>Streptosporangiales</taxon>
        <taxon>Thermomonosporaceae</taxon>
        <taxon>Actinomadura</taxon>
    </lineage>
</organism>
<dbReference type="EMBL" id="JACJIA010000001">
    <property type="protein sequence ID" value="MBA8949575.1"/>
    <property type="molecule type" value="Genomic_DNA"/>
</dbReference>
<dbReference type="PANTHER" id="PTHR43316">
    <property type="entry name" value="HYDROLASE, HALOACID DELAHOGENASE-RELATED"/>
    <property type="match status" value="1"/>
</dbReference>
<evidence type="ECO:0000313" key="3">
    <source>
        <dbReference type="Proteomes" id="UP000572680"/>
    </source>
</evidence>
<comment type="caution">
    <text evidence="2">The sequence shown here is derived from an EMBL/GenBank/DDBJ whole genome shotgun (WGS) entry which is preliminary data.</text>
</comment>
<evidence type="ECO:0000256" key="1">
    <source>
        <dbReference type="ARBA" id="ARBA00022801"/>
    </source>
</evidence>
<dbReference type="RefSeq" id="WP_182841983.1">
    <property type="nucleotide sequence ID" value="NZ_BAAALP010000013.1"/>
</dbReference>
<dbReference type="InterPro" id="IPR036412">
    <property type="entry name" value="HAD-like_sf"/>
</dbReference>
<sequence length="229" mass="25135">MAIDAVIFDWGGTLTPWHDIELGEMWRAVCAAHLEPGRVEEVATALLDAENELWRRQREEHRSATLDELFALAGVEPTEALLATKFEAWTPHTLIDPAAPPLLAALRERGIRVGVLSNTMWSRDWHERIFARDGVLDLLDGAVYSSEIPWTKPHAKAFRAAMDAVGADDPARCVFVGDRPFDDVHGAKSAGMRAVLVPNATVPAYADATPDAVVTDLGDLLAHIDRWSA</sequence>
<dbReference type="GO" id="GO:0016787">
    <property type="term" value="F:hydrolase activity"/>
    <property type="evidence" value="ECO:0007669"/>
    <property type="project" value="UniProtKB-KW"/>
</dbReference>
<name>A0A7W3LK64_ACTNM</name>
<dbReference type="SUPFAM" id="SSF56784">
    <property type="entry name" value="HAD-like"/>
    <property type="match status" value="1"/>
</dbReference>
<gene>
    <name evidence="2" type="ORF">HNR61_001173</name>
</gene>
<accession>A0A7W3LK64</accession>
<dbReference type="InterPro" id="IPR023214">
    <property type="entry name" value="HAD_sf"/>
</dbReference>
<dbReference type="Proteomes" id="UP000572680">
    <property type="component" value="Unassembled WGS sequence"/>
</dbReference>
<protein>
    <submittedName>
        <fullName evidence="2">Putative hydrolase of the HAD superfamily</fullName>
    </submittedName>
</protein>
<keyword evidence="1 2" id="KW-0378">Hydrolase</keyword>
<dbReference type="InterPro" id="IPR006439">
    <property type="entry name" value="HAD-SF_hydro_IA"/>
</dbReference>
<dbReference type="PANTHER" id="PTHR43316:SF3">
    <property type="entry name" value="HALOACID DEHALOGENASE, TYPE II (AFU_ORTHOLOGUE AFUA_2G07750)-RELATED"/>
    <property type="match status" value="1"/>
</dbReference>
<dbReference type="PRINTS" id="PR00413">
    <property type="entry name" value="HADHALOGNASE"/>
</dbReference>
<dbReference type="NCBIfam" id="TIGR01549">
    <property type="entry name" value="HAD-SF-IA-v1"/>
    <property type="match status" value="1"/>
</dbReference>
<dbReference type="Pfam" id="PF00702">
    <property type="entry name" value="Hydrolase"/>
    <property type="match status" value="1"/>
</dbReference>
<dbReference type="SFLD" id="SFLDG01129">
    <property type="entry name" value="C1.5:_HAD__Beta-PGM__Phosphata"/>
    <property type="match status" value="1"/>
</dbReference>